<accession>A0A512LCE0</accession>
<keyword evidence="14" id="KW-0573">Peptidoglycan synthesis</keyword>
<dbReference type="GO" id="GO:0050380">
    <property type="term" value="F:undecaprenyl-diphosphatase activity"/>
    <property type="evidence" value="ECO:0007669"/>
    <property type="project" value="UniProtKB-UniRule"/>
</dbReference>
<organism evidence="15 16">
    <name type="scientific">Sulfuriferula plumbiphila</name>
    <dbReference type="NCBI Taxonomy" id="171865"/>
    <lineage>
        <taxon>Bacteria</taxon>
        <taxon>Pseudomonadati</taxon>
        <taxon>Pseudomonadota</taxon>
        <taxon>Betaproteobacteria</taxon>
        <taxon>Nitrosomonadales</taxon>
        <taxon>Sulfuricellaceae</taxon>
        <taxon>Sulfuriferula</taxon>
    </lineage>
</organism>
<evidence type="ECO:0000256" key="2">
    <source>
        <dbReference type="ARBA" id="ARBA00010621"/>
    </source>
</evidence>
<dbReference type="RefSeq" id="WP_147075078.1">
    <property type="nucleotide sequence ID" value="NZ_AP021884.1"/>
</dbReference>
<feature type="transmembrane region" description="Helical" evidence="14">
    <location>
        <begin position="89"/>
        <end position="107"/>
    </location>
</feature>
<dbReference type="OrthoDB" id="9808289at2"/>
<evidence type="ECO:0000256" key="10">
    <source>
        <dbReference type="ARBA" id="ARBA00023251"/>
    </source>
</evidence>
<evidence type="ECO:0000256" key="4">
    <source>
        <dbReference type="ARBA" id="ARBA00021581"/>
    </source>
</evidence>
<name>A0A512LCE0_9PROT</name>
<keyword evidence="8 14" id="KW-1133">Transmembrane helix</keyword>
<dbReference type="GO" id="GO:0009252">
    <property type="term" value="P:peptidoglycan biosynthetic process"/>
    <property type="evidence" value="ECO:0007669"/>
    <property type="project" value="UniProtKB-KW"/>
</dbReference>
<feature type="transmembrane region" description="Helical" evidence="14">
    <location>
        <begin position="44"/>
        <end position="64"/>
    </location>
</feature>
<evidence type="ECO:0000256" key="8">
    <source>
        <dbReference type="ARBA" id="ARBA00022989"/>
    </source>
</evidence>
<feature type="transmembrane region" description="Helical" evidence="14">
    <location>
        <begin position="222"/>
        <end position="246"/>
    </location>
</feature>
<comment type="caution">
    <text evidence="15">The sequence shown here is derived from an EMBL/GenBank/DDBJ whole genome shotgun (WGS) entry which is preliminary data.</text>
</comment>
<comment type="catalytic activity">
    <reaction evidence="13 14">
        <text>di-trans,octa-cis-undecaprenyl diphosphate + H2O = di-trans,octa-cis-undecaprenyl phosphate + phosphate + H(+)</text>
        <dbReference type="Rhea" id="RHEA:28094"/>
        <dbReference type="ChEBI" id="CHEBI:15377"/>
        <dbReference type="ChEBI" id="CHEBI:15378"/>
        <dbReference type="ChEBI" id="CHEBI:43474"/>
        <dbReference type="ChEBI" id="CHEBI:58405"/>
        <dbReference type="ChEBI" id="CHEBI:60392"/>
        <dbReference type="EC" id="3.6.1.27"/>
    </reaction>
</comment>
<evidence type="ECO:0000256" key="5">
    <source>
        <dbReference type="ARBA" id="ARBA00022475"/>
    </source>
</evidence>
<evidence type="ECO:0000313" key="15">
    <source>
        <dbReference type="EMBL" id="GEP32145.1"/>
    </source>
</evidence>
<keyword evidence="14" id="KW-0961">Cell wall biogenesis/degradation</keyword>
<dbReference type="AlphaFoldDB" id="A0A512LCE0"/>
<dbReference type="GO" id="GO:0071555">
    <property type="term" value="P:cell wall organization"/>
    <property type="evidence" value="ECO:0007669"/>
    <property type="project" value="UniProtKB-KW"/>
</dbReference>
<feature type="transmembrane region" description="Helical" evidence="14">
    <location>
        <begin position="190"/>
        <end position="210"/>
    </location>
</feature>
<dbReference type="EMBL" id="BKAD01000051">
    <property type="protein sequence ID" value="GEP32145.1"/>
    <property type="molecule type" value="Genomic_DNA"/>
</dbReference>
<keyword evidence="5 14" id="KW-1003">Cell membrane</keyword>
<dbReference type="EC" id="3.6.1.27" evidence="3 14"/>
<keyword evidence="9 14" id="KW-0472">Membrane</keyword>
<feature type="transmembrane region" description="Helical" evidence="14">
    <location>
        <begin position="258"/>
        <end position="275"/>
    </location>
</feature>
<evidence type="ECO:0000256" key="1">
    <source>
        <dbReference type="ARBA" id="ARBA00004651"/>
    </source>
</evidence>
<dbReference type="NCBIfam" id="NF001397">
    <property type="entry name" value="PRK00281.3-4"/>
    <property type="match status" value="1"/>
</dbReference>
<dbReference type="PANTHER" id="PTHR30622">
    <property type="entry name" value="UNDECAPRENYL-DIPHOSPHATASE"/>
    <property type="match status" value="1"/>
</dbReference>
<dbReference type="HAMAP" id="MF_01006">
    <property type="entry name" value="Undec_diphosphatase"/>
    <property type="match status" value="1"/>
</dbReference>
<gene>
    <name evidence="15" type="primary">uppP1</name>
    <name evidence="14" type="synonym">uppP</name>
    <name evidence="15" type="ORF">TPL01_32830</name>
</gene>
<feature type="transmembrane region" description="Helical" evidence="14">
    <location>
        <begin position="113"/>
        <end position="135"/>
    </location>
</feature>
<evidence type="ECO:0000256" key="7">
    <source>
        <dbReference type="ARBA" id="ARBA00022801"/>
    </source>
</evidence>
<evidence type="ECO:0000256" key="11">
    <source>
        <dbReference type="ARBA" id="ARBA00032707"/>
    </source>
</evidence>
<evidence type="ECO:0000256" key="3">
    <source>
        <dbReference type="ARBA" id="ARBA00012374"/>
    </source>
</evidence>
<comment type="function">
    <text evidence="14">Catalyzes the dephosphorylation of undecaprenyl diphosphate (UPP). Confers resistance to bacitracin.</text>
</comment>
<keyword evidence="16" id="KW-1185">Reference proteome</keyword>
<dbReference type="PANTHER" id="PTHR30622:SF4">
    <property type="entry name" value="UNDECAPRENYL-DIPHOSPHATASE"/>
    <property type="match status" value="1"/>
</dbReference>
<comment type="subcellular location">
    <subcellularLocation>
        <location evidence="1 14">Cell membrane</location>
        <topology evidence="1 14">Multi-pass membrane protein</topology>
    </subcellularLocation>
</comment>
<dbReference type="InterPro" id="IPR003824">
    <property type="entry name" value="UppP"/>
</dbReference>
<keyword evidence="14" id="KW-0133">Cell shape</keyword>
<protein>
    <recommendedName>
        <fullName evidence="4 14">Undecaprenyl-diphosphatase</fullName>
        <ecNumber evidence="3 14">3.6.1.27</ecNumber>
    </recommendedName>
    <alternativeName>
        <fullName evidence="12 14">Bacitracin resistance protein</fullName>
    </alternativeName>
    <alternativeName>
        <fullName evidence="11 14">Undecaprenyl pyrophosphate phosphatase</fullName>
    </alternativeName>
</protein>
<comment type="miscellaneous">
    <text evidence="14">Bacitracin is thought to be involved in the inhibition of peptidoglycan synthesis by sequestering undecaprenyl diphosphate, thereby reducing the pool of lipid carrier available.</text>
</comment>
<evidence type="ECO:0000256" key="6">
    <source>
        <dbReference type="ARBA" id="ARBA00022692"/>
    </source>
</evidence>
<dbReference type="Pfam" id="PF02673">
    <property type="entry name" value="BacA"/>
    <property type="match status" value="1"/>
</dbReference>
<evidence type="ECO:0000256" key="9">
    <source>
        <dbReference type="ARBA" id="ARBA00023136"/>
    </source>
</evidence>
<evidence type="ECO:0000313" key="16">
    <source>
        <dbReference type="Proteomes" id="UP000321337"/>
    </source>
</evidence>
<sequence length="276" mass="30196">MPIFEAILFAILQGVTELFPISSLGHGVIVPDLFRWQMDRNSEAFLPFMVVLHLGTATALLVYFHRDWIDLFRGFFRASGKPDNPQSRLLWQLAVGTLPAGLLGLLFEKKLRLLFGNTTLVLVFLSVNGVILLVGDRLKRRGGGKPLDALGYGSALRIGFAQALALFPGISRSGSTLVAGLGSGLDYASAARFSFLLATPIILAAGLLEIPKLMHMTGDIPFALIGVSGVISGVCAYLSIWFLMRYFNRHDVEALRPFGWYCLMVGILGLIWKLAK</sequence>
<evidence type="ECO:0000256" key="12">
    <source>
        <dbReference type="ARBA" id="ARBA00032932"/>
    </source>
</evidence>
<keyword evidence="6 14" id="KW-0812">Transmembrane</keyword>
<dbReference type="Proteomes" id="UP000321337">
    <property type="component" value="Unassembled WGS sequence"/>
</dbReference>
<comment type="similarity">
    <text evidence="2 14">Belongs to the UppP family.</text>
</comment>
<dbReference type="GO" id="GO:0008360">
    <property type="term" value="P:regulation of cell shape"/>
    <property type="evidence" value="ECO:0007669"/>
    <property type="project" value="UniProtKB-KW"/>
</dbReference>
<evidence type="ECO:0000256" key="14">
    <source>
        <dbReference type="HAMAP-Rule" id="MF_01006"/>
    </source>
</evidence>
<reference evidence="15 16" key="1">
    <citation type="submission" date="2019-07" db="EMBL/GenBank/DDBJ databases">
        <title>Whole genome shotgun sequence of Thiobacillus plumbophilus NBRC 107929.</title>
        <authorList>
            <person name="Hosoyama A."/>
            <person name="Uohara A."/>
            <person name="Ohji S."/>
            <person name="Ichikawa N."/>
        </authorList>
    </citation>
    <scope>NUCLEOTIDE SEQUENCE [LARGE SCALE GENOMIC DNA]</scope>
    <source>
        <strain evidence="15 16">NBRC 107929</strain>
    </source>
</reference>
<keyword evidence="10 14" id="KW-0046">Antibiotic resistance</keyword>
<keyword evidence="7 14" id="KW-0378">Hydrolase</keyword>
<dbReference type="GO" id="GO:0046677">
    <property type="term" value="P:response to antibiotic"/>
    <property type="evidence" value="ECO:0007669"/>
    <property type="project" value="UniProtKB-UniRule"/>
</dbReference>
<proteinExistence type="inferred from homology"/>
<evidence type="ECO:0000256" key="13">
    <source>
        <dbReference type="ARBA" id="ARBA00047594"/>
    </source>
</evidence>
<dbReference type="GO" id="GO:0005886">
    <property type="term" value="C:plasma membrane"/>
    <property type="evidence" value="ECO:0007669"/>
    <property type="project" value="UniProtKB-SubCell"/>
</dbReference>